<accession>A0ABU0TEY7</accession>
<sequence length="105" mass="12411">MKHPNYKKIYADMITMKIPDKQEICRSILDKSKLSTIDIIDLQKKIFGIDNISMGQSNQRYKSYDKSTILKILDYQKKNGLNNNELARHFNLSRNTVAKWKKLFQ</sequence>
<protein>
    <recommendedName>
        <fullName evidence="3">Transposase</fullName>
    </recommendedName>
</protein>
<dbReference type="EMBL" id="JAUTAL010000001">
    <property type="protein sequence ID" value="MDQ1095619.1"/>
    <property type="molecule type" value="Genomic_DNA"/>
</dbReference>
<dbReference type="Gene3D" id="1.10.10.60">
    <property type="entry name" value="Homeodomain-like"/>
    <property type="match status" value="1"/>
</dbReference>
<comment type="caution">
    <text evidence="1">The sequence shown here is derived from an EMBL/GenBank/DDBJ whole genome shotgun (WGS) entry which is preliminary data.</text>
</comment>
<dbReference type="Proteomes" id="UP001225072">
    <property type="component" value="Unassembled WGS sequence"/>
</dbReference>
<evidence type="ECO:0000313" key="1">
    <source>
        <dbReference type="EMBL" id="MDQ1095619.1"/>
    </source>
</evidence>
<name>A0ABU0TEY7_9FLAO</name>
<reference evidence="1 2" key="1">
    <citation type="submission" date="2023-07" db="EMBL/GenBank/DDBJ databases">
        <title>Functional and genomic diversity of the sorghum phyllosphere microbiome.</title>
        <authorList>
            <person name="Shade A."/>
        </authorList>
    </citation>
    <scope>NUCLEOTIDE SEQUENCE [LARGE SCALE GENOMIC DNA]</scope>
    <source>
        <strain evidence="1 2">SORGH_AS_1064</strain>
    </source>
</reference>
<dbReference type="SUPFAM" id="SSF48295">
    <property type="entry name" value="TrpR-like"/>
    <property type="match status" value="1"/>
</dbReference>
<organism evidence="1 2">
    <name type="scientific">Chryseobacterium camelliae</name>
    <dbReference type="NCBI Taxonomy" id="1265445"/>
    <lineage>
        <taxon>Bacteria</taxon>
        <taxon>Pseudomonadati</taxon>
        <taxon>Bacteroidota</taxon>
        <taxon>Flavobacteriia</taxon>
        <taxon>Flavobacteriales</taxon>
        <taxon>Weeksellaceae</taxon>
        <taxon>Chryseobacterium group</taxon>
        <taxon>Chryseobacterium</taxon>
    </lineage>
</organism>
<evidence type="ECO:0008006" key="3">
    <source>
        <dbReference type="Google" id="ProtNLM"/>
    </source>
</evidence>
<gene>
    <name evidence="1" type="ORF">QE404_000766</name>
</gene>
<evidence type="ECO:0000313" key="2">
    <source>
        <dbReference type="Proteomes" id="UP001225072"/>
    </source>
</evidence>
<dbReference type="RefSeq" id="WP_307446679.1">
    <property type="nucleotide sequence ID" value="NZ_JAUTAL010000001.1"/>
</dbReference>
<dbReference type="InterPro" id="IPR010921">
    <property type="entry name" value="Trp_repressor/repl_initiator"/>
</dbReference>
<keyword evidence="2" id="KW-1185">Reference proteome</keyword>
<proteinExistence type="predicted"/>